<dbReference type="PROSITE" id="PS51892">
    <property type="entry name" value="SUBTILASE"/>
    <property type="match status" value="1"/>
</dbReference>
<dbReference type="AlphaFoldDB" id="A0A1M6D3L2"/>
<feature type="active site" description="Charge relay system" evidence="4">
    <location>
        <position position="326"/>
    </location>
</feature>
<gene>
    <name evidence="6" type="ORF">SAMN02745176_00985</name>
</gene>
<evidence type="ECO:0000313" key="6">
    <source>
        <dbReference type="EMBL" id="SHI67568.1"/>
    </source>
</evidence>
<proteinExistence type="inferred from homology"/>
<feature type="active site" description="Charge relay system" evidence="4">
    <location>
        <position position="126"/>
    </location>
</feature>
<evidence type="ECO:0000256" key="1">
    <source>
        <dbReference type="ARBA" id="ARBA00022670"/>
    </source>
</evidence>
<comment type="similarity">
    <text evidence="4">Belongs to the peptidase S8 family.</text>
</comment>
<name>A0A1M6D3L2_9FIRM</name>
<reference evidence="6 7" key="1">
    <citation type="submission" date="2016-11" db="EMBL/GenBank/DDBJ databases">
        <authorList>
            <person name="Jaros S."/>
            <person name="Januszkiewicz K."/>
            <person name="Wedrychowicz H."/>
        </authorList>
    </citation>
    <scope>NUCLEOTIDE SEQUENCE [LARGE SCALE GENOMIC DNA]</scope>
    <source>
        <strain evidence="6 7">DSM 19022</strain>
    </source>
</reference>
<evidence type="ECO:0000313" key="7">
    <source>
        <dbReference type="Proteomes" id="UP000184442"/>
    </source>
</evidence>
<feature type="active site" description="Charge relay system" evidence="4">
    <location>
        <position position="159"/>
    </location>
</feature>
<dbReference type="Pfam" id="PF00082">
    <property type="entry name" value="Peptidase_S8"/>
    <property type="match status" value="1"/>
</dbReference>
<keyword evidence="7" id="KW-1185">Reference proteome</keyword>
<evidence type="ECO:0000256" key="3">
    <source>
        <dbReference type="ARBA" id="ARBA00022825"/>
    </source>
</evidence>
<evidence type="ECO:0000259" key="5">
    <source>
        <dbReference type="Pfam" id="PF00082"/>
    </source>
</evidence>
<dbReference type="RefSeq" id="WP_073025122.1">
    <property type="nucleotide sequence ID" value="NZ_FQZS01000006.1"/>
</dbReference>
<evidence type="ECO:0000256" key="4">
    <source>
        <dbReference type="PROSITE-ProRule" id="PRU01240"/>
    </source>
</evidence>
<keyword evidence="3 4" id="KW-0720">Serine protease</keyword>
<feature type="domain" description="Peptidase S8/S53" evidence="5">
    <location>
        <begin position="117"/>
        <end position="252"/>
    </location>
</feature>
<keyword evidence="2 4" id="KW-0378">Hydrolase</keyword>
<dbReference type="STRING" id="1122184.SAMN02745176_00985"/>
<dbReference type="OrthoDB" id="9798386at2"/>
<evidence type="ECO:0000256" key="2">
    <source>
        <dbReference type="ARBA" id="ARBA00022801"/>
    </source>
</evidence>
<dbReference type="EMBL" id="FQZS01000006">
    <property type="protein sequence ID" value="SHI67568.1"/>
    <property type="molecule type" value="Genomic_DNA"/>
</dbReference>
<sequence length="382" mass="41763">MKKHIGLMLLIVLILVSGCDSKTKEIGNKQGLDSSYASIEANGKNTFIAPYSDVRKLPFVESETPQEGNYNLEDIKTFWFNTDTVFPGGEKVAVEVLEKGKNPGLGIRTLHERGITGKGIKVAIIDQNLAQPYHSEYADRIVKYKDVGTNQEANSGSMHGPAVVSILAGKSCGVAPDVEVYFAAAPSWNGDSAYFAKALRWIIEVNKELPKDDKIRVVSVSAAPSGSGSPFSKNQEQWDEAVAEAQKDGILVLDCRDGYDTGIIVPGYYDFDSPDDITLFKTGFPEHPYGGKEDNAIFVPTSFRTTAEQYNAGVESYQYTGQGGLSWGIPYAAGVLALGWQVDPALSNQEIIDLLFRTAYIDQNGNKIINPVKFIAEIETRR</sequence>
<dbReference type="InterPro" id="IPR015500">
    <property type="entry name" value="Peptidase_S8_subtilisin-rel"/>
</dbReference>
<dbReference type="PRINTS" id="PR00723">
    <property type="entry name" value="SUBTILISIN"/>
</dbReference>
<dbReference type="GO" id="GO:0006508">
    <property type="term" value="P:proteolysis"/>
    <property type="evidence" value="ECO:0007669"/>
    <property type="project" value="UniProtKB-KW"/>
</dbReference>
<keyword evidence="1 4" id="KW-0645">Protease</keyword>
<dbReference type="InterPro" id="IPR000209">
    <property type="entry name" value="Peptidase_S8/S53_dom"/>
</dbReference>
<dbReference type="Gene3D" id="3.40.50.200">
    <property type="entry name" value="Peptidase S8/S53 domain"/>
    <property type="match status" value="2"/>
</dbReference>
<dbReference type="PROSITE" id="PS51257">
    <property type="entry name" value="PROKAR_LIPOPROTEIN"/>
    <property type="match status" value="1"/>
</dbReference>
<dbReference type="Proteomes" id="UP000184442">
    <property type="component" value="Unassembled WGS sequence"/>
</dbReference>
<organism evidence="6 7">
    <name type="scientific">Lutispora thermophila DSM 19022</name>
    <dbReference type="NCBI Taxonomy" id="1122184"/>
    <lineage>
        <taxon>Bacteria</taxon>
        <taxon>Bacillati</taxon>
        <taxon>Bacillota</taxon>
        <taxon>Clostridia</taxon>
        <taxon>Lutisporales</taxon>
        <taxon>Lutisporaceae</taxon>
        <taxon>Lutispora</taxon>
    </lineage>
</organism>
<dbReference type="SUPFAM" id="SSF52743">
    <property type="entry name" value="Subtilisin-like"/>
    <property type="match status" value="1"/>
</dbReference>
<protein>
    <recommendedName>
        <fullName evidence="5">Peptidase S8/S53 domain-containing protein</fullName>
    </recommendedName>
</protein>
<dbReference type="InterPro" id="IPR036852">
    <property type="entry name" value="Peptidase_S8/S53_dom_sf"/>
</dbReference>
<dbReference type="GO" id="GO:0004252">
    <property type="term" value="F:serine-type endopeptidase activity"/>
    <property type="evidence" value="ECO:0007669"/>
    <property type="project" value="UniProtKB-UniRule"/>
</dbReference>
<accession>A0A1M6D3L2</accession>